<proteinExistence type="predicted"/>
<dbReference type="EMBL" id="MT144507">
    <property type="protein sequence ID" value="QJA54442.1"/>
    <property type="molecule type" value="Genomic_DNA"/>
</dbReference>
<gene>
    <name evidence="1" type="ORF">TM448A04903_0005</name>
</gene>
<sequence length="44" mass="4995">MIQLMPTSCKPNKATYYTLYKDTAKVFTAVGLYNSLSKQINGYK</sequence>
<evidence type="ECO:0000313" key="1">
    <source>
        <dbReference type="EMBL" id="QJA54442.1"/>
    </source>
</evidence>
<protein>
    <submittedName>
        <fullName evidence="1">Uncharacterized protein</fullName>
    </submittedName>
</protein>
<dbReference type="AlphaFoldDB" id="A0A6H2A3Z5"/>
<accession>A0A6H2A3Z5</accession>
<organism evidence="1">
    <name type="scientific">viral metagenome</name>
    <dbReference type="NCBI Taxonomy" id="1070528"/>
    <lineage>
        <taxon>unclassified sequences</taxon>
        <taxon>metagenomes</taxon>
        <taxon>organismal metagenomes</taxon>
    </lineage>
</organism>
<name>A0A6H2A3Z5_9ZZZZ</name>
<reference evidence="1" key="1">
    <citation type="submission" date="2020-03" db="EMBL/GenBank/DDBJ databases">
        <title>The deep terrestrial virosphere.</title>
        <authorList>
            <person name="Holmfeldt K."/>
            <person name="Nilsson E."/>
            <person name="Simone D."/>
            <person name="Lopez-Fernandez M."/>
            <person name="Wu X."/>
            <person name="de Brujin I."/>
            <person name="Lundin D."/>
            <person name="Andersson A."/>
            <person name="Bertilsson S."/>
            <person name="Dopson M."/>
        </authorList>
    </citation>
    <scope>NUCLEOTIDE SEQUENCE</scope>
    <source>
        <strain evidence="1">TM448A04903</strain>
    </source>
</reference>